<dbReference type="InterPro" id="IPR050592">
    <property type="entry name" value="GDSL_lipolytic_enzyme"/>
</dbReference>
<dbReference type="InterPro" id="IPR036514">
    <property type="entry name" value="SGNH_hydro_sf"/>
</dbReference>
<evidence type="ECO:0000313" key="2">
    <source>
        <dbReference type="EMBL" id="KAK9091974.1"/>
    </source>
</evidence>
<comment type="similarity">
    <text evidence="1">Belongs to the 'GDSL' lipolytic enzyme family.</text>
</comment>
<dbReference type="SUPFAM" id="SSF52266">
    <property type="entry name" value="SGNH hydrolase"/>
    <property type="match status" value="1"/>
</dbReference>
<dbReference type="Proteomes" id="UP001420932">
    <property type="component" value="Unassembled WGS sequence"/>
</dbReference>
<protein>
    <recommendedName>
        <fullName evidence="4">GDSL esterase/lipase</fullName>
    </recommendedName>
</protein>
<dbReference type="CDD" id="cd01837">
    <property type="entry name" value="SGNH_plant_lipase_like"/>
    <property type="match status" value="1"/>
</dbReference>
<dbReference type="AlphaFoldDB" id="A0AAP0ENC8"/>
<organism evidence="2 3">
    <name type="scientific">Stephania yunnanensis</name>
    <dbReference type="NCBI Taxonomy" id="152371"/>
    <lineage>
        <taxon>Eukaryota</taxon>
        <taxon>Viridiplantae</taxon>
        <taxon>Streptophyta</taxon>
        <taxon>Embryophyta</taxon>
        <taxon>Tracheophyta</taxon>
        <taxon>Spermatophyta</taxon>
        <taxon>Magnoliopsida</taxon>
        <taxon>Ranunculales</taxon>
        <taxon>Menispermaceae</taxon>
        <taxon>Menispermoideae</taxon>
        <taxon>Cissampelideae</taxon>
        <taxon>Stephania</taxon>
    </lineage>
</organism>
<dbReference type="PANTHER" id="PTHR45642">
    <property type="entry name" value="GDSL ESTERASE/LIPASE EXL3"/>
    <property type="match status" value="1"/>
</dbReference>
<reference evidence="2 3" key="1">
    <citation type="submission" date="2024-01" db="EMBL/GenBank/DDBJ databases">
        <title>Genome assemblies of Stephania.</title>
        <authorList>
            <person name="Yang L."/>
        </authorList>
    </citation>
    <scope>NUCLEOTIDE SEQUENCE [LARGE SCALE GENOMIC DNA]</scope>
    <source>
        <strain evidence="2">YNDBR</strain>
        <tissue evidence="2">Leaf</tissue>
    </source>
</reference>
<dbReference type="PANTHER" id="PTHR45642:SF46">
    <property type="entry name" value="OS06G0636700 PROTEIN"/>
    <property type="match status" value="1"/>
</dbReference>
<evidence type="ECO:0008006" key="4">
    <source>
        <dbReference type="Google" id="ProtNLM"/>
    </source>
</evidence>
<dbReference type="EMBL" id="JBBNAF010000012">
    <property type="protein sequence ID" value="KAK9091974.1"/>
    <property type="molecule type" value="Genomic_DNA"/>
</dbReference>
<evidence type="ECO:0000256" key="1">
    <source>
        <dbReference type="ARBA" id="ARBA00008668"/>
    </source>
</evidence>
<accession>A0AAP0ENC8</accession>
<sequence length="308" mass="34091">MVSITRLSLLQSWARPNVKSSAKVPAVIVFGDSTVDAGNNNGISTLLKSNFMPYGRDFEGGKPTGRFSNGRVPGDFISEAFGCKPAVPAYLDPSFTIKDFATGVVFASAGTGYDNATSDVLSVIPLWKELDYFKDYQTKLRAYLGPQKADETLTEALYIIIAWIRSTEDIHRRHTADGVFALERNRNGLRGGACVEEYNNVAKEFNGKLAGLVVRLNNRLPGIKVVFSNPYDELLNIIQNPSQFGFENVAVSCCASGMFEMGFMCNRFNPFTCTDANKYVFWDSFHPTERANALISEYVVKNCLAQFL</sequence>
<comment type="caution">
    <text evidence="2">The sequence shown here is derived from an EMBL/GenBank/DDBJ whole genome shotgun (WGS) entry which is preliminary data.</text>
</comment>
<dbReference type="InterPro" id="IPR035669">
    <property type="entry name" value="SGNH_plant_lipase-like"/>
</dbReference>
<name>A0AAP0ENC8_9MAGN</name>
<dbReference type="Gene3D" id="3.40.50.1110">
    <property type="entry name" value="SGNH hydrolase"/>
    <property type="match status" value="2"/>
</dbReference>
<dbReference type="Pfam" id="PF00657">
    <property type="entry name" value="Lipase_GDSL"/>
    <property type="match status" value="1"/>
</dbReference>
<evidence type="ECO:0000313" key="3">
    <source>
        <dbReference type="Proteomes" id="UP001420932"/>
    </source>
</evidence>
<keyword evidence="3" id="KW-1185">Reference proteome</keyword>
<gene>
    <name evidence="2" type="ORF">Syun_026885</name>
</gene>
<dbReference type="GO" id="GO:0016788">
    <property type="term" value="F:hydrolase activity, acting on ester bonds"/>
    <property type="evidence" value="ECO:0007669"/>
    <property type="project" value="InterPro"/>
</dbReference>
<dbReference type="InterPro" id="IPR001087">
    <property type="entry name" value="GDSL"/>
</dbReference>
<proteinExistence type="inferred from homology"/>